<dbReference type="InterPro" id="IPR007404">
    <property type="entry name" value="YdjM-like"/>
</dbReference>
<dbReference type="KEGG" id="htu:Htur_1238"/>
<accession>D2RP95</accession>
<keyword evidence="2" id="KW-1185">Reference proteome</keyword>
<dbReference type="Pfam" id="PF04307">
    <property type="entry name" value="YdjM"/>
    <property type="match status" value="1"/>
</dbReference>
<dbReference type="EMBL" id="CP001860">
    <property type="protein sequence ID" value="ADB60129.1"/>
    <property type="molecule type" value="Genomic_DNA"/>
</dbReference>
<evidence type="ECO:0000313" key="2">
    <source>
        <dbReference type="Proteomes" id="UP000001903"/>
    </source>
</evidence>
<dbReference type="GO" id="GO:0016787">
    <property type="term" value="F:hydrolase activity"/>
    <property type="evidence" value="ECO:0007669"/>
    <property type="project" value="UniProtKB-KW"/>
</dbReference>
<dbReference type="HOGENOM" id="CLU_089194_0_0_2"/>
<proteinExistence type="predicted"/>
<organism evidence="1 2">
    <name type="scientific">Haloterrigena turkmenica (strain ATCC 51198 / DSM 5511 / JCM 9101 / NCIMB 13204 / VKM B-1734 / 4k)</name>
    <name type="common">Halococcus turkmenicus</name>
    <dbReference type="NCBI Taxonomy" id="543526"/>
    <lineage>
        <taxon>Archaea</taxon>
        <taxon>Methanobacteriati</taxon>
        <taxon>Methanobacteriota</taxon>
        <taxon>Stenosarchaea group</taxon>
        <taxon>Halobacteria</taxon>
        <taxon>Halobacteriales</taxon>
        <taxon>Natrialbaceae</taxon>
        <taxon>Haloterrigena</taxon>
    </lineage>
</organism>
<gene>
    <name evidence="1" type="ordered locus">Htur_1238</name>
</gene>
<sequence length="222" mass="23030">MSTVAISKWAGGNCHSMYPWEHAAVAYLCYTVYARWRTGTAPAGWAVLVVLTASQFPDLIDKPLAWQVGLVASGRAVAHSLFVAVPLALVARVLARRHGRGPLGTAFAVGTLSHLVADVIPLSADGSLQLASVGWPVVPYESAADTTASATGAVAHTSTTVVGAYPSVAAGDPTLAVLGRLGLVGLAGVVWLSDGRPGGQELRWGVRMVLTAIRARGRRGRS</sequence>
<reference evidence="1 2" key="1">
    <citation type="journal article" date="2010" name="Stand. Genomic Sci.">
        <title>Complete genome sequence of Haloterrigena turkmenica type strain (4k).</title>
        <authorList>
            <person name="Saunders E."/>
            <person name="Tindall B.J."/>
            <person name="Fahnrich R."/>
            <person name="Lapidus A."/>
            <person name="Copeland A."/>
            <person name="Del Rio T.G."/>
            <person name="Lucas S."/>
            <person name="Chen F."/>
            <person name="Tice H."/>
            <person name="Cheng J.F."/>
            <person name="Han C."/>
            <person name="Detter J.C."/>
            <person name="Bruce D."/>
            <person name="Goodwin L."/>
            <person name="Chain P."/>
            <person name="Pitluck S."/>
            <person name="Pati A."/>
            <person name="Ivanova N."/>
            <person name="Mavromatis K."/>
            <person name="Chen A."/>
            <person name="Palaniappan K."/>
            <person name="Land M."/>
            <person name="Hauser L."/>
            <person name="Chang Y.J."/>
            <person name="Jeffries C.D."/>
            <person name="Brettin T."/>
            <person name="Rohde M."/>
            <person name="Goker M."/>
            <person name="Bristow J."/>
            <person name="Eisen J.A."/>
            <person name="Markowitz V."/>
            <person name="Hugenholtz P."/>
            <person name="Klenk H.P."/>
            <person name="Kyrpides N.C."/>
        </authorList>
    </citation>
    <scope>NUCLEOTIDE SEQUENCE [LARGE SCALE GENOMIC DNA]</scope>
    <source>
        <strain evidence="2">ATCC 51198 / DSM 5511 / JCM 9101 / NCIMB 13204 / VKM B-1734 / 4k</strain>
    </source>
</reference>
<dbReference type="AlphaFoldDB" id="D2RP95"/>
<dbReference type="Proteomes" id="UP000001903">
    <property type="component" value="Chromosome"/>
</dbReference>
<evidence type="ECO:0000313" key="1">
    <source>
        <dbReference type="EMBL" id="ADB60129.1"/>
    </source>
</evidence>
<dbReference type="eggNOG" id="arCOG03392">
    <property type="taxonomic scope" value="Archaea"/>
</dbReference>
<name>D2RP95_HALTV</name>
<keyword evidence="1" id="KW-0378">Hydrolase</keyword>
<protein>
    <submittedName>
        <fullName evidence="1">Membrane-bound metal-dependent hydrolase</fullName>
    </submittedName>
</protein>